<dbReference type="PROSITE" id="PS50056">
    <property type="entry name" value="TYR_PHOSPHATASE_2"/>
    <property type="match status" value="1"/>
</dbReference>
<comment type="similarity">
    <text evidence="1">Belongs to the protein-tyrosine phosphatase family. Non-receptor class dual specificity subfamily.</text>
</comment>
<evidence type="ECO:0000259" key="6">
    <source>
        <dbReference type="PROSITE" id="PS50054"/>
    </source>
</evidence>
<dbReference type="PANTHER" id="PTHR10159">
    <property type="entry name" value="DUAL SPECIFICITY PROTEIN PHOSPHATASE"/>
    <property type="match status" value="1"/>
</dbReference>
<evidence type="ECO:0000313" key="8">
    <source>
        <dbReference type="EMBL" id="EFC45293.1"/>
    </source>
</evidence>
<dbReference type="PRINTS" id="PR01908">
    <property type="entry name" value="ADSPHPHTASE"/>
</dbReference>
<keyword evidence="4" id="KW-0904">Protein phosphatase</keyword>
<dbReference type="InterPro" id="IPR000340">
    <property type="entry name" value="Dual-sp_phosphatase_cat-dom"/>
</dbReference>
<reference evidence="8 9" key="1">
    <citation type="journal article" date="2010" name="Cell">
        <title>The genome of Naegleria gruberi illuminates early eukaryotic versatility.</title>
        <authorList>
            <person name="Fritz-Laylin L.K."/>
            <person name="Prochnik S.E."/>
            <person name="Ginger M.L."/>
            <person name="Dacks J.B."/>
            <person name="Carpenter M.L."/>
            <person name="Field M.C."/>
            <person name="Kuo A."/>
            <person name="Paredez A."/>
            <person name="Chapman J."/>
            <person name="Pham J."/>
            <person name="Shu S."/>
            <person name="Neupane R."/>
            <person name="Cipriano M."/>
            <person name="Mancuso J."/>
            <person name="Tu H."/>
            <person name="Salamov A."/>
            <person name="Lindquist E."/>
            <person name="Shapiro H."/>
            <person name="Lucas S."/>
            <person name="Grigoriev I.V."/>
            <person name="Cande W.Z."/>
            <person name="Fulton C."/>
            <person name="Rokhsar D.S."/>
            <person name="Dawson S.C."/>
        </authorList>
    </citation>
    <scope>NUCLEOTIDE SEQUENCE [LARGE SCALE GENOMIC DNA]</scope>
    <source>
        <strain evidence="8 9">NEG-M</strain>
    </source>
</reference>
<dbReference type="FunCoup" id="D2VCE9">
    <property type="interactions" value="127"/>
</dbReference>
<sequence>MEKSKTQQKTETKRNHHHNQHRNSLSHQKTIRPLQPQDEDKLDLPSCIMNSLYLGDCFQATNKKSIDHLKITHIVNYECVKNMENVKLKDNRQVKYLRIPIEDVHTEDIYQYFQEAHNFIEEAMFECGIVLVHCAAGVSRSSTIVISHVMKKMGLSFMFAFNMVKRRRRMIMPNEGFFNQLLEWERKLNGGKSISQFKDGYMDLLEIEQQMYSSY</sequence>
<dbReference type="OMA" id="EHEKHER"/>
<dbReference type="VEuPathDB" id="AmoebaDB:NAEGRDRAFT_33056"/>
<dbReference type="InterPro" id="IPR000387">
    <property type="entry name" value="Tyr_Pase_dom"/>
</dbReference>
<keyword evidence="9" id="KW-1185">Reference proteome</keyword>
<dbReference type="SMART" id="SM00195">
    <property type="entry name" value="DSPc"/>
    <property type="match status" value="1"/>
</dbReference>
<dbReference type="CDD" id="cd14498">
    <property type="entry name" value="DSP"/>
    <property type="match status" value="1"/>
</dbReference>
<keyword evidence="3" id="KW-0378">Hydrolase</keyword>
<dbReference type="GO" id="GO:0008330">
    <property type="term" value="F:protein tyrosine/threonine phosphatase activity"/>
    <property type="evidence" value="ECO:0007669"/>
    <property type="project" value="TreeGrafter"/>
</dbReference>
<evidence type="ECO:0000256" key="4">
    <source>
        <dbReference type="ARBA" id="ARBA00022912"/>
    </source>
</evidence>
<evidence type="ECO:0000256" key="5">
    <source>
        <dbReference type="SAM" id="MobiDB-lite"/>
    </source>
</evidence>
<dbReference type="KEGG" id="ngr:NAEGRDRAFT_33056"/>
<dbReference type="PROSITE" id="PS50054">
    <property type="entry name" value="TYR_PHOSPHATASE_DUAL"/>
    <property type="match status" value="1"/>
</dbReference>
<dbReference type="AlphaFoldDB" id="D2VCE9"/>
<feature type="domain" description="Tyrosine-protein phosphatase" evidence="6">
    <location>
        <begin position="44"/>
        <end position="190"/>
    </location>
</feature>
<dbReference type="GO" id="GO:0043409">
    <property type="term" value="P:negative regulation of MAPK cascade"/>
    <property type="evidence" value="ECO:0007669"/>
    <property type="project" value="TreeGrafter"/>
</dbReference>
<protein>
    <recommendedName>
        <fullName evidence="2">protein-tyrosine-phosphatase</fullName>
        <ecNumber evidence="2">3.1.3.48</ecNumber>
    </recommendedName>
</protein>
<dbReference type="InParanoid" id="D2VCE9"/>
<dbReference type="GeneID" id="8849079"/>
<dbReference type="PANTHER" id="PTHR10159:SF519">
    <property type="entry name" value="DUAL SPECIFICITY PROTEIN PHOSPHATASE MPK3"/>
    <property type="match status" value="1"/>
</dbReference>
<dbReference type="InterPro" id="IPR016130">
    <property type="entry name" value="Tyr_Pase_AS"/>
</dbReference>
<dbReference type="EMBL" id="GG738863">
    <property type="protein sequence ID" value="EFC45293.1"/>
    <property type="molecule type" value="Genomic_DNA"/>
</dbReference>
<dbReference type="EC" id="3.1.3.48" evidence="2"/>
<dbReference type="STRING" id="5762.D2VCE9"/>
<dbReference type="eggNOG" id="KOG1717">
    <property type="taxonomic scope" value="Eukaryota"/>
</dbReference>
<dbReference type="PROSITE" id="PS00383">
    <property type="entry name" value="TYR_PHOSPHATASE_1"/>
    <property type="match status" value="1"/>
</dbReference>
<dbReference type="GO" id="GO:0005737">
    <property type="term" value="C:cytoplasm"/>
    <property type="evidence" value="ECO:0007669"/>
    <property type="project" value="TreeGrafter"/>
</dbReference>
<dbReference type="InterPro" id="IPR029021">
    <property type="entry name" value="Prot-tyrosine_phosphatase-like"/>
</dbReference>
<organism evidence="9">
    <name type="scientific">Naegleria gruberi</name>
    <name type="common">Amoeba</name>
    <dbReference type="NCBI Taxonomy" id="5762"/>
    <lineage>
        <taxon>Eukaryota</taxon>
        <taxon>Discoba</taxon>
        <taxon>Heterolobosea</taxon>
        <taxon>Tetramitia</taxon>
        <taxon>Eutetramitia</taxon>
        <taxon>Vahlkampfiidae</taxon>
        <taxon>Naegleria</taxon>
    </lineage>
</organism>
<dbReference type="Pfam" id="PF00782">
    <property type="entry name" value="DSPc"/>
    <property type="match status" value="1"/>
</dbReference>
<evidence type="ECO:0000256" key="3">
    <source>
        <dbReference type="ARBA" id="ARBA00022801"/>
    </source>
</evidence>
<name>D2VCE9_NAEGR</name>
<dbReference type="InterPro" id="IPR020422">
    <property type="entry name" value="TYR_PHOSPHATASE_DUAL_dom"/>
</dbReference>
<evidence type="ECO:0000259" key="7">
    <source>
        <dbReference type="PROSITE" id="PS50056"/>
    </source>
</evidence>
<gene>
    <name evidence="8" type="ORF">NAEGRDRAFT_33056</name>
</gene>
<feature type="compositionally biased region" description="Basic and acidic residues" evidence="5">
    <location>
        <begin position="1"/>
        <end position="13"/>
    </location>
</feature>
<feature type="region of interest" description="Disordered" evidence="5">
    <location>
        <begin position="1"/>
        <end position="33"/>
    </location>
</feature>
<dbReference type="GO" id="GO:0017017">
    <property type="term" value="F:MAP kinase tyrosine/serine/threonine phosphatase activity"/>
    <property type="evidence" value="ECO:0007669"/>
    <property type="project" value="TreeGrafter"/>
</dbReference>
<feature type="domain" description="Tyrosine specific protein phosphatases" evidence="7">
    <location>
        <begin position="110"/>
        <end position="179"/>
    </location>
</feature>
<dbReference type="OrthoDB" id="285418at2759"/>
<dbReference type="RefSeq" id="XP_002678037.1">
    <property type="nucleotide sequence ID" value="XM_002677991.1"/>
</dbReference>
<evidence type="ECO:0000313" key="9">
    <source>
        <dbReference type="Proteomes" id="UP000006671"/>
    </source>
</evidence>
<dbReference type="Proteomes" id="UP000006671">
    <property type="component" value="Unassembled WGS sequence"/>
</dbReference>
<evidence type="ECO:0000256" key="1">
    <source>
        <dbReference type="ARBA" id="ARBA00008601"/>
    </source>
</evidence>
<proteinExistence type="inferred from homology"/>
<dbReference type="GO" id="GO:0033550">
    <property type="term" value="F:MAP kinase tyrosine phosphatase activity"/>
    <property type="evidence" value="ECO:0007669"/>
    <property type="project" value="TreeGrafter"/>
</dbReference>
<dbReference type="Gene3D" id="3.90.190.10">
    <property type="entry name" value="Protein tyrosine phosphatase superfamily"/>
    <property type="match status" value="1"/>
</dbReference>
<dbReference type="SUPFAM" id="SSF52799">
    <property type="entry name" value="(Phosphotyrosine protein) phosphatases II"/>
    <property type="match status" value="1"/>
</dbReference>
<evidence type="ECO:0000256" key="2">
    <source>
        <dbReference type="ARBA" id="ARBA00013064"/>
    </source>
</evidence>
<accession>D2VCE9</accession>